<dbReference type="AlphaFoldDB" id="A0A179HRC8"/>
<dbReference type="GO" id="GO:0022857">
    <property type="term" value="F:transmembrane transporter activity"/>
    <property type="evidence" value="ECO:0007669"/>
    <property type="project" value="InterPro"/>
</dbReference>
<protein>
    <submittedName>
        <fullName evidence="9">MFS drug transporter</fullName>
    </submittedName>
</protein>
<evidence type="ECO:0000256" key="4">
    <source>
        <dbReference type="ARBA" id="ARBA00022692"/>
    </source>
</evidence>
<dbReference type="InterPro" id="IPR011701">
    <property type="entry name" value="MFS"/>
</dbReference>
<comment type="subcellular location">
    <subcellularLocation>
        <location evidence="1">Membrane</location>
        <topology evidence="1">Multi-pass membrane protein</topology>
    </subcellularLocation>
</comment>
<dbReference type="EMBL" id="LSBI01000002">
    <property type="protein sequence ID" value="OAQ92584.1"/>
    <property type="molecule type" value="Genomic_DNA"/>
</dbReference>
<sequence>MSRTISQTSTVDVRNGIVEHVSLRSMSRGPGGVSADPPQSRKLSSAQTATIMACLCACVFVSALDVTIITTALPSIAGHFASTSGYTWVGTGFILAHTASTPTWGGLSDIWGRRPVILAACAVFFAGSLVCAVVDSGLGPFVAGRAVQGLGASGLTTMVNVCIADMFPPRDRGLYYGLTSVVWAIASGVGPVMGGVFTSRLTLLVVGGSLMLLLGLYLGGVYEPWHSATVVCLIVFGFLTGGLFVLNEWKLAVYPVMPVHLFRTASSAAAYGLCFFHSFVFLGVAYYLPMYFQSVLLAGPLTSGVYLLPFILSSSLSAALTGVFIQKTGKYMPAVYCGTVAMTLGVGLLIDVGLDKNWVRLVTFQIVGGVGAGMNFEGPLLAVQAVVPSRDVAAATTTMGFTRTISTAISVVIGGVVFQNEMNAKRAILVGKLGDELAARFDGASASANVELVRALPPMQRLAARTAYYESMRSMWIMYTVVSAVAMLTGLLIRGHHLRKEQQEPALGLNVEREAARQAAR</sequence>
<dbReference type="PROSITE" id="PS50850">
    <property type="entry name" value="MFS"/>
    <property type="match status" value="1"/>
</dbReference>
<evidence type="ECO:0000313" key="10">
    <source>
        <dbReference type="Proteomes" id="UP000078340"/>
    </source>
</evidence>
<feature type="domain" description="Major facilitator superfamily (MFS) profile" evidence="8">
    <location>
        <begin position="51"/>
        <end position="498"/>
    </location>
</feature>
<feature type="transmembrane region" description="Helical" evidence="7">
    <location>
        <begin position="116"/>
        <end position="138"/>
    </location>
</feature>
<evidence type="ECO:0000256" key="1">
    <source>
        <dbReference type="ARBA" id="ARBA00004141"/>
    </source>
</evidence>
<comment type="caution">
    <text evidence="9">The sequence shown here is derived from an EMBL/GenBank/DDBJ whole genome shotgun (WGS) entry which is preliminary data.</text>
</comment>
<feature type="transmembrane region" description="Helical" evidence="7">
    <location>
        <begin position="268"/>
        <end position="292"/>
    </location>
</feature>
<feature type="transmembrane region" description="Helical" evidence="7">
    <location>
        <begin position="201"/>
        <end position="219"/>
    </location>
</feature>
<reference evidence="9 10" key="1">
    <citation type="submission" date="2016-02" db="EMBL/GenBank/DDBJ databases">
        <title>Biosynthesis of antibiotic leucinostatins and their inhibition on Phytophthora in bio-control Purpureocillium lilacinum.</title>
        <authorList>
            <person name="Wang G."/>
            <person name="Liu Z."/>
            <person name="Lin R."/>
            <person name="Li E."/>
            <person name="Mao Z."/>
            <person name="Ling J."/>
            <person name="Yin W."/>
            <person name="Xie B."/>
        </authorList>
    </citation>
    <scope>NUCLEOTIDE SEQUENCE [LARGE SCALE GENOMIC DNA]</scope>
    <source>
        <strain evidence="9">PLFJ-1</strain>
    </source>
</reference>
<keyword evidence="5 7" id="KW-1133">Transmembrane helix</keyword>
<dbReference type="Proteomes" id="UP000078340">
    <property type="component" value="Unassembled WGS sequence"/>
</dbReference>
<dbReference type="OMA" id="SFVDGWQ"/>
<feature type="transmembrane region" description="Helical" evidence="7">
    <location>
        <begin position="174"/>
        <end position="194"/>
    </location>
</feature>
<evidence type="ECO:0000256" key="5">
    <source>
        <dbReference type="ARBA" id="ARBA00022989"/>
    </source>
</evidence>
<dbReference type="PRINTS" id="PR01036">
    <property type="entry name" value="TCRTETB"/>
</dbReference>
<dbReference type="FunFam" id="1.20.1250.20:FF:000196">
    <property type="entry name" value="MFS toxin efflux pump (AflT)"/>
    <property type="match status" value="1"/>
</dbReference>
<evidence type="ECO:0000256" key="7">
    <source>
        <dbReference type="SAM" id="Phobius"/>
    </source>
</evidence>
<evidence type="ECO:0000259" key="8">
    <source>
        <dbReference type="PROSITE" id="PS50850"/>
    </source>
</evidence>
<dbReference type="CDD" id="cd17502">
    <property type="entry name" value="MFS_Azr1_MDR_like"/>
    <property type="match status" value="1"/>
</dbReference>
<evidence type="ECO:0000256" key="6">
    <source>
        <dbReference type="ARBA" id="ARBA00023136"/>
    </source>
</evidence>
<dbReference type="PANTHER" id="PTHR23501">
    <property type="entry name" value="MAJOR FACILITATOR SUPERFAMILY"/>
    <property type="match status" value="1"/>
</dbReference>
<evidence type="ECO:0000256" key="3">
    <source>
        <dbReference type="ARBA" id="ARBA00022448"/>
    </source>
</evidence>
<keyword evidence="4 7" id="KW-0812">Transmembrane</keyword>
<feature type="transmembrane region" description="Helical" evidence="7">
    <location>
        <begin position="334"/>
        <end position="354"/>
    </location>
</feature>
<dbReference type="InterPro" id="IPR020846">
    <property type="entry name" value="MFS_dom"/>
</dbReference>
<feature type="transmembrane region" description="Helical" evidence="7">
    <location>
        <begin position="476"/>
        <end position="493"/>
    </location>
</feature>
<feature type="transmembrane region" description="Helical" evidence="7">
    <location>
        <begin position="304"/>
        <end position="325"/>
    </location>
</feature>
<evidence type="ECO:0000313" key="9">
    <source>
        <dbReference type="EMBL" id="OAQ92584.1"/>
    </source>
</evidence>
<dbReference type="Pfam" id="PF07690">
    <property type="entry name" value="MFS_1"/>
    <property type="match status" value="1"/>
</dbReference>
<dbReference type="InterPro" id="IPR036259">
    <property type="entry name" value="MFS_trans_sf"/>
</dbReference>
<dbReference type="PANTHER" id="PTHR23501:SF102">
    <property type="entry name" value="DRUG TRANSPORTER, PUTATIVE (AFU_ORTHOLOGUE AFUA_3G08530)-RELATED"/>
    <property type="match status" value="1"/>
</dbReference>
<keyword evidence="3" id="KW-0813">Transport</keyword>
<proteinExistence type="inferred from homology"/>
<accession>A0A179HRC8</accession>
<keyword evidence="6 7" id="KW-0472">Membrane</keyword>
<dbReference type="GO" id="GO:0005886">
    <property type="term" value="C:plasma membrane"/>
    <property type="evidence" value="ECO:0007669"/>
    <property type="project" value="TreeGrafter"/>
</dbReference>
<organism evidence="9 10">
    <name type="scientific">Purpureocillium lilacinum</name>
    <name type="common">Paecilomyces lilacinus</name>
    <dbReference type="NCBI Taxonomy" id="33203"/>
    <lineage>
        <taxon>Eukaryota</taxon>
        <taxon>Fungi</taxon>
        <taxon>Dikarya</taxon>
        <taxon>Ascomycota</taxon>
        <taxon>Pezizomycotina</taxon>
        <taxon>Sordariomycetes</taxon>
        <taxon>Hypocreomycetidae</taxon>
        <taxon>Hypocreales</taxon>
        <taxon>Ophiocordycipitaceae</taxon>
        <taxon>Purpureocillium</taxon>
    </lineage>
</organism>
<gene>
    <name evidence="9" type="ORF">VFPFJ_01745</name>
</gene>
<dbReference type="STRING" id="33203.A0A179HRC8"/>
<feature type="transmembrane region" description="Helical" evidence="7">
    <location>
        <begin position="85"/>
        <end position="104"/>
    </location>
</feature>
<name>A0A179HRC8_PURLI</name>
<feature type="transmembrane region" description="Helical" evidence="7">
    <location>
        <begin position="225"/>
        <end position="247"/>
    </location>
</feature>
<comment type="similarity">
    <text evidence="2">Belongs to the major facilitator superfamily. TCR/Tet family.</text>
</comment>
<dbReference type="Gene3D" id="1.20.1250.20">
    <property type="entry name" value="MFS general substrate transporter like domains"/>
    <property type="match status" value="2"/>
</dbReference>
<feature type="transmembrane region" description="Helical" evidence="7">
    <location>
        <begin position="49"/>
        <end position="73"/>
    </location>
</feature>
<evidence type="ECO:0000256" key="2">
    <source>
        <dbReference type="ARBA" id="ARBA00007520"/>
    </source>
</evidence>
<dbReference type="SUPFAM" id="SSF103473">
    <property type="entry name" value="MFS general substrate transporter"/>
    <property type="match status" value="1"/>
</dbReference>